<keyword evidence="7" id="KW-0067">ATP-binding</keyword>
<dbReference type="OrthoDB" id="2379721at2"/>
<evidence type="ECO:0000256" key="1">
    <source>
        <dbReference type="ARBA" id="ARBA00000085"/>
    </source>
</evidence>
<dbReference type="PROSITE" id="PS50109">
    <property type="entry name" value="HIS_KIN"/>
    <property type="match status" value="1"/>
</dbReference>
<evidence type="ECO:0000259" key="10">
    <source>
        <dbReference type="PROSITE" id="PS50801"/>
    </source>
</evidence>
<dbReference type="Pfam" id="PF01740">
    <property type="entry name" value="STAS"/>
    <property type="match status" value="1"/>
</dbReference>
<dbReference type="EMBL" id="SMRT01000013">
    <property type="protein sequence ID" value="TDF94417.1"/>
    <property type="molecule type" value="Genomic_DNA"/>
</dbReference>
<evidence type="ECO:0000256" key="6">
    <source>
        <dbReference type="ARBA" id="ARBA00022777"/>
    </source>
</evidence>
<proteinExistence type="predicted"/>
<dbReference type="SUPFAM" id="SSF47384">
    <property type="entry name" value="Homodimeric domain of signal transducing histidine kinase"/>
    <property type="match status" value="1"/>
</dbReference>
<keyword evidence="3" id="KW-0597">Phosphoprotein</keyword>
<evidence type="ECO:0000256" key="5">
    <source>
        <dbReference type="ARBA" id="ARBA00022741"/>
    </source>
</evidence>
<evidence type="ECO:0000256" key="8">
    <source>
        <dbReference type="ARBA" id="ARBA00023012"/>
    </source>
</evidence>
<protein>
    <recommendedName>
        <fullName evidence="2">histidine kinase</fullName>
        <ecNumber evidence="2">2.7.13.3</ecNumber>
    </recommendedName>
</protein>
<sequence length="530" mass="60440">MDDKKKQNDRAHEQLERLSAIGQISAGIAHEIRNPLTSVKGFLQLLQKEHDSRYWEIINSELEQAISTVQNLLAVSKPEKNDENWSSVNLCEILENTLSLFDHEMYRVKVEKRFYNTASMVLGKRNQLKRAIFNLLKNAFEAIEGEGTITVEHFRSDNKVCFRIRDTGKGIPKDKLSMLGTPFFSTKTDTGTGLGLSQVYSTFYEHKATINVESLEHQGTEFTIQIPMIDRFLEDKMQMELTIDNTMSVGEFFDANRQLFNRQLEIEAQNSFEIVDSLKFVTTQDLLDHANQILSLIHDGMTQEIIQLAQERGMVWAKSDVPIMMKMEWFYALRKVIWLFLRQYHLHAGISPEEVFDLSERINDALDNFIIQFNVVFTKYREEVIKSKQAIIDELTVPLIPIFNQIAVLPLIGTLDEPRMSRVEEKLLEEIEKRNIQKIFIDMSGAALLNADIFLKVIRIIEGTNLLGCQAVVTGISAKLAKIILDLNDSIKDKLVVQSTLQQALLKESLCSDGLIPTDSQSKGQPNPAG</sequence>
<dbReference type="InterPro" id="IPR036890">
    <property type="entry name" value="HATPase_C_sf"/>
</dbReference>
<dbReference type="PRINTS" id="PR00344">
    <property type="entry name" value="BCTRLSENSOR"/>
</dbReference>
<dbReference type="SMART" id="SM00387">
    <property type="entry name" value="HATPase_c"/>
    <property type="match status" value="1"/>
</dbReference>
<dbReference type="InterPro" id="IPR004358">
    <property type="entry name" value="Sig_transdc_His_kin-like_C"/>
</dbReference>
<dbReference type="InterPro" id="IPR036513">
    <property type="entry name" value="STAS_dom_sf"/>
</dbReference>
<name>A0A4R5KJ02_9BACL</name>
<dbReference type="RefSeq" id="WP_133232773.1">
    <property type="nucleotide sequence ID" value="NZ_SMRT01000013.1"/>
</dbReference>
<dbReference type="InterPro" id="IPR002645">
    <property type="entry name" value="STAS_dom"/>
</dbReference>
<dbReference type="PROSITE" id="PS50801">
    <property type="entry name" value="STAS"/>
    <property type="match status" value="1"/>
</dbReference>
<comment type="caution">
    <text evidence="11">The sequence shown here is derived from an EMBL/GenBank/DDBJ whole genome shotgun (WGS) entry which is preliminary data.</text>
</comment>
<dbReference type="SUPFAM" id="SSF55874">
    <property type="entry name" value="ATPase domain of HSP90 chaperone/DNA topoisomerase II/histidine kinase"/>
    <property type="match status" value="1"/>
</dbReference>
<evidence type="ECO:0000256" key="7">
    <source>
        <dbReference type="ARBA" id="ARBA00022840"/>
    </source>
</evidence>
<feature type="domain" description="Histidine kinase" evidence="9">
    <location>
        <begin position="27"/>
        <end position="230"/>
    </location>
</feature>
<dbReference type="InterPro" id="IPR003594">
    <property type="entry name" value="HATPase_dom"/>
</dbReference>
<dbReference type="Gene3D" id="3.30.565.10">
    <property type="entry name" value="Histidine kinase-like ATPase, C-terminal domain"/>
    <property type="match status" value="1"/>
</dbReference>
<dbReference type="Gene3D" id="3.30.750.24">
    <property type="entry name" value="STAS domain"/>
    <property type="match status" value="1"/>
</dbReference>
<keyword evidence="4" id="KW-0808">Transferase</keyword>
<dbReference type="AlphaFoldDB" id="A0A4R5KJ02"/>
<organism evidence="11 12">
    <name type="scientific">Paenibacillus piri</name>
    <dbReference type="NCBI Taxonomy" id="2547395"/>
    <lineage>
        <taxon>Bacteria</taxon>
        <taxon>Bacillati</taxon>
        <taxon>Bacillota</taxon>
        <taxon>Bacilli</taxon>
        <taxon>Bacillales</taxon>
        <taxon>Paenibacillaceae</taxon>
        <taxon>Paenibacillus</taxon>
    </lineage>
</organism>
<keyword evidence="5" id="KW-0547">Nucleotide-binding</keyword>
<dbReference type="CDD" id="cd00082">
    <property type="entry name" value="HisKA"/>
    <property type="match status" value="1"/>
</dbReference>
<evidence type="ECO:0000313" key="12">
    <source>
        <dbReference type="Proteomes" id="UP000295636"/>
    </source>
</evidence>
<dbReference type="InterPro" id="IPR036097">
    <property type="entry name" value="HisK_dim/P_sf"/>
</dbReference>
<evidence type="ECO:0000256" key="2">
    <source>
        <dbReference type="ARBA" id="ARBA00012438"/>
    </source>
</evidence>
<dbReference type="InterPro" id="IPR003661">
    <property type="entry name" value="HisK_dim/P_dom"/>
</dbReference>
<dbReference type="EC" id="2.7.13.3" evidence="2"/>
<keyword evidence="12" id="KW-1185">Reference proteome</keyword>
<dbReference type="Pfam" id="PF02518">
    <property type="entry name" value="HATPase_c"/>
    <property type="match status" value="1"/>
</dbReference>
<dbReference type="Pfam" id="PF00512">
    <property type="entry name" value="HisKA"/>
    <property type="match status" value="1"/>
</dbReference>
<dbReference type="CDD" id="cd07041">
    <property type="entry name" value="STAS_RsbR_RsbS_like"/>
    <property type="match status" value="1"/>
</dbReference>
<evidence type="ECO:0000256" key="4">
    <source>
        <dbReference type="ARBA" id="ARBA00022679"/>
    </source>
</evidence>
<dbReference type="SMART" id="SM00388">
    <property type="entry name" value="HisKA"/>
    <property type="match status" value="1"/>
</dbReference>
<comment type="catalytic activity">
    <reaction evidence="1">
        <text>ATP + protein L-histidine = ADP + protein N-phospho-L-histidine.</text>
        <dbReference type="EC" id="2.7.13.3"/>
    </reaction>
</comment>
<keyword evidence="8" id="KW-0902">Two-component regulatory system</keyword>
<evidence type="ECO:0000313" key="11">
    <source>
        <dbReference type="EMBL" id="TDF94417.1"/>
    </source>
</evidence>
<gene>
    <name evidence="11" type="ORF">E1757_23680</name>
</gene>
<dbReference type="PANTHER" id="PTHR43065:SF10">
    <property type="entry name" value="PEROXIDE STRESS-ACTIVATED HISTIDINE KINASE MAK3"/>
    <property type="match status" value="1"/>
</dbReference>
<reference evidence="11 12" key="1">
    <citation type="submission" date="2019-03" db="EMBL/GenBank/DDBJ databases">
        <title>This is whole genome sequence of Paenibacillus sp MS74 strain.</title>
        <authorList>
            <person name="Trinh H.N."/>
        </authorList>
    </citation>
    <scope>NUCLEOTIDE SEQUENCE [LARGE SCALE GENOMIC DNA]</scope>
    <source>
        <strain evidence="11 12">MS74</strain>
    </source>
</reference>
<dbReference type="GO" id="GO:0000155">
    <property type="term" value="F:phosphorelay sensor kinase activity"/>
    <property type="evidence" value="ECO:0007669"/>
    <property type="project" value="InterPro"/>
</dbReference>
<keyword evidence="6" id="KW-0418">Kinase</keyword>
<dbReference type="Gene3D" id="1.10.287.130">
    <property type="match status" value="1"/>
</dbReference>
<dbReference type="InterPro" id="IPR005467">
    <property type="entry name" value="His_kinase_dom"/>
</dbReference>
<dbReference type="Proteomes" id="UP000295636">
    <property type="component" value="Unassembled WGS sequence"/>
</dbReference>
<dbReference type="GO" id="GO:0005524">
    <property type="term" value="F:ATP binding"/>
    <property type="evidence" value="ECO:0007669"/>
    <property type="project" value="UniProtKB-KW"/>
</dbReference>
<evidence type="ECO:0000256" key="3">
    <source>
        <dbReference type="ARBA" id="ARBA00022553"/>
    </source>
</evidence>
<accession>A0A4R5KJ02</accession>
<dbReference type="SUPFAM" id="SSF52091">
    <property type="entry name" value="SpoIIaa-like"/>
    <property type="match status" value="1"/>
</dbReference>
<dbReference type="PANTHER" id="PTHR43065">
    <property type="entry name" value="SENSOR HISTIDINE KINASE"/>
    <property type="match status" value="1"/>
</dbReference>
<evidence type="ECO:0000259" key="9">
    <source>
        <dbReference type="PROSITE" id="PS50109"/>
    </source>
</evidence>
<feature type="domain" description="STAS" evidence="10">
    <location>
        <begin position="396"/>
        <end position="484"/>
    </location>
</feature>